<sequence>MNEERSKIRKINQFSIRNIRRIVRILMCFLVSNTTNNEKIMGKIRQLFDC</sequence>
<dbReference type="STRING" id="632955.GCA_000829675_01096"/>
<protein>
    <recommendedName>
        <fullName evidence="3">Transposase</fullName>
    </recommendedName>
</protein>
<evidence type="ECO:0000313" key="1">
    <source>
        <dbReference type="EMBL" id="EPF77390.1"/>
    </source>
</evidence>
<dbReference type="Proteomes" id="UP000014568">
    <property type="component" value="Unassembled WGS sequence"/>
</dbReference>
<keyword evidence="2" id="KW-1185">Reference proteome</keyword>
<reference evidence="1 2" key="1">
    <citation type="submission" date="2013-06" db="EMBL/GenBank/DDBJ databases">
        <title>The Genome Sequence of Acinetobacter rudis CIP 110305.</title>
        <authorList>
            <consortium name="The Broad Institute Genome Sequencing Platform"/>
            <consortium name="The Broad Institute Genome Sequencing Center for Infectious Disease"/>
            <person name="Cerqueira G."/>
            <person name="Feldgarden M."/>
            <person name="Courvalin P."/>
            <person name="Perichon B."/>
            <person name="Grillot-Courvalin C."/>
            <person name="Clermont D."/>
            <person name="Rocha E."/>
            <person name="Yoon E.-J."/>
            <person name="Nemec A."/>
            <person name="Young S.K."/>
            <person name="Zeng Q."/>
            <person name="Gargeya S."/>
            <person name="Fitzgerald M."/>
            <person name="Abouelleil A."/>
            <person name="Alvarado L."/>
            <person name="Berlin A.M."/>
            <person name="Chapman S.B."/>
            <person name="Dewar J."/>
            <person name="Goldberg J."/>
            <person name="Griggs A."/>
            <person name="Gujja S."/>
            <person name="Hansen M."/>
            <person name="Howarth C."/>
            <person name="Imamovic A."/>
            <person name="Larimer J."/>
            <person name="McCowan C."/>
            <person name="Murphy C."/>
            <person name="Pearson M."/>
            <person name="Priest M."/>
            <person name="Roberts A."/>
            <person name="Saif S."/>
            <person name="Shea T."/>
            <person name="Sykes S."/>
            <person name="Wortman J."/>
            <person name="Nusbaum C."/>
            <person name="Birren B."/>
        </authorList>
    </citation>
    <scope>NUCLEOTIDE SEQUENCE [LARGE SCALE GENOMIC DNA]</scope>
    <source>
        <strain evidence="1 2">CIP 110305</strain>
    </source>
</reference>
<dbReference type="EMBL" id="ATGI01000008">
    <property type="protein sequence ID" value="EPF77390.1"/>
    <property type="molecule type" value="Genomic_DNA"/>
</dbReference>
<evidence type="ECO:0008006" key="3">
    <source>
        <dbReference type="Google" id="ProtNLM"/>
    </source>
</evidence>
<organism evidence="1 2">
    <name type="scientific">Acinetobacter rudis CIP 110305</name>
    <dbReference type="NCBI Taxonomy" id="421052"/>
    <lineage>
        <taxon>Bacteria</taxon>
        <taxon>Pseudomonadati</taxon>
        <taxon>Pseudomonadota</taxon>
        <taxon>Gammaproteobacteria</taxon>
        <taxon>Moraxellales</taxon>
        <taxon>Moraxellaceae</taxon>
        <taxon>Acinetobacter</taxon>
    </lineage>
</organism>
<accession>S3NBC5</accession>
<dbReference type="HOGENOM" id="CLU_3113547_0_0_6"/>
<name>S3NBC5_9GAMM</name>
<evidence type="ECO:0000313" key="2">
    <source>
        <dbReference type="Proteomes" id="UP000014568"/>
    </source>
</evidence>
<gene>
    <name evidence="1" type="ORF">F945_01057</name>
</gene>
<dbReference type="AlphaFoldDB" id="S3NBC5"/>
<proteinExistence type="predicted"/>
<comment type="caution">
    <text evidence="1">The sequence shown here is derived from an EMBL/GenBank/DDBJ whole genome shotgun (WGS) entry which is preliminary data.</text>
</comment>